<keyword evidence="2" id="KW-1003">Cell membrane</keyword>
<dbReference type="AlphaFoldDB" id="A0A4Q2U9X6"/>
<dbReference type="EMBL" id="QYBB01000011">
    <property type="protein sequence ID" value="RYC31836.1"/>
    <property type="molecule type" value="Genomic_DNA"/>
</dbReference>
<dbReference type="PANTHER" id="PTHR30606:SF10">
    <property type="entry name" value="PHOSPHATIDYLINOSITOL MANNOSIDE ACYLTRANSFERASE"/>
    <property type="match status" value="1"/>
</dbReference>
<reference evidence="7 8" key="2">
    <citation type="submission" date="2019-02" db="EMBL/GenBank/DDBJ databases">
        <title>'Lichenibacterium ramalinii' gen. nov. sp. nov., 'Lichenibacterium minor' gen. nov. sp. nov.</title>
        <authorList>
            <person name="Pankratov T."/>
        </authorList>
    </citation>
    <scope>NUCLEOTIDE SEQUENCE [LARGE SCALE GENOMIC DNA]</scope>
    <source>
        <strain evidence="7 8">RmlP026</strain>
    </source>
</reference>
<evidence type="ECO:0000256" key="3">
    <source>
        <dbReference type="ARBA" id="ARBA00022519"/>
    </source>
</evidence>
<dbReference type="RefSeq" id="WP_129226782.1">
    <property type="nucleotide sequence ID" value="NZ_QYBB01000011.1"/>
</dbReference>
<dbReference type="PANTHER" id="PTHR30606">
    <property type="entry name" value="LIPID A BIOSYNTHESIS LAUROYL ACYLTRANSFERASE"/>
    <property type="match status" value="1"/>
</dbReference>
<evidence type="ECO:0000256" key="4">
    <source>
        <dbReference type="ARBA" id="ARBA00022679"/>
    </source>
</evidence>
<sequence length="290" mass="32752">MRFDWRPVRHRLEHRLFLAAGRLFRGLGLDRASAFSGAVWRAAAPRSKRHRRALNHLALAFPDMDAPRREAIVRAMWENLGRTFAEAFFLPEIAGSARITFENVDAFDEWRAWPGGKVACAAHLANWELTIAPATLSGLRPWSIYKRLRNPLVDRDVHALRRHLYTGGLVPKEAGVPRQFLRVIRDGGTVGLLTDLRDGAGALVPFFGRPAHTTTFPALLALSAGSPILVSCMRRVSGVSFVQSYALVRMPDSGDRKADLITVTADVQAVFERFIRRWPEQWMWAHKRWG</sequence>
<evidence type="ECO:0000313" key="7">
    <source>
        <dbReference type="EMBL" id="RYC31836.1"/>
    </source>
</evidence>
<organism evidence="7 8">
    <name type="scientific">Lichenibacterium minor</name>
    <dbReference type="NCBI Taxonomy" id="2316528"/>
    <lineage>
        <taxon>Bacteria</taxon>
        <taxon>Pseudomonadati</taxon>
        <taxon>Pseudomonadota</taxon>
        <taxon>Alphaproteobacteria</taxon>
        <taxon>Hyphomicrobiales</taxon>
        <taxon>Lichenihabitantaceae</taxon>
        <taxon>Lichenibacterium</taxon>
    </lineage>
</organism>
<dbReference type="GO" id="GO:0016746">
    <property type="term" value="F:acyltransferase activity"/>
    <property type="evidence" value="ECO:0007669"/>
    <property type="project" value="UniProtKB-KW"/>
</dbReference>
<gene>
    <name evidence="7" type="ORF">D3273_11965</name>
</gene>
<evidence type="ECO:0000256" key="6">
    <source>
        <dbReference type="ARBA" id="ARBA00023315"/>
    </source>
</evidence>
<dbReference type="Proteomes" id="UP000290759">
    <property type="component" value="Unassembled WGS sequence"/>
</dbReference>
<keyword evidence="4 7" id="KW-0808">Transferase</keyword>
<dbReference type="OrthoDB" id="9801955at2"/>
<proteinExistence type="predicted"/>
<evidence type="ECO:0000256" key="5">
    <source>
        <dbReference type="ARBA" id="ARBA00023136"/>
    </source>
</evidence>
<name>A0A4Q2U9X6_9HYPH</name>
<dbReference type="CDD" id="cd07984">
    <property type="entry name" value="LPLAT_LABLAT-like"/>
    <property type="match status" value="1"/>
</dbReference>
<evidence type="ECO:0000313" key="8">
    <source>
        <dbReference type="Proteomes" id="UP000290759"/>
    </source>
</evidence>
<reference evidence="7 8" key="1">
    <citation type="submission" date="2018-12" db="EMBL/GenBank/DDBJ databases">
        <authorList>
            <person name="Grouzdev D.S."/>
            <person name="Krutkina M.S."/>
        </authorList>
    </citation>
    <scope>NUCLEOTIDE SEQUENCE [LARGE SCALE GENOMIC DNA]</scope>
    <source>
        <strain evidence="7 8">RmlP026</strain>
    </source>
</reference>
<evidence type="ECO:0000256" key="2">
    <source>
        <dbReference type="ARBA" id="ARBA00022475"/>
    </source>
</evidence>
<accession>A0A4Q2U9X6</accession>
<comment type="caution">
    <text evidence="7">The sequence shown here is derived from an EMBL/GenBank/DDBJ whole genome shotgun (WGS) entry which is preliminary data.</text>
</comment>
<protein>
    <submittedName>
        <fullName evidence="7">Lauroyl acyltransferase</fullName>
    </submittedName>
</protein>
<dbReference type="InterPro" id="IPR004960">
    <property type="entry name" value="LipA_acyltrans"/>
</dbReference>
<dbReference type="GO" id="GO:0005886">
    <property type="term" value="C:plasma membrane"/>
    <property type="evidence" value="ECO:0007669"/>
    <property type="project" value="UniProtKB-SubCell"/>
</dbReference>
<evidence type="ECO:0000256" key="1">
    <source>
        <dbReference type="ARBA" id="ARBA00004533"/>
    </source>
</evidence>
<dbReference type="GO" id="GO:0009247">
    <property type="term" value="P:glycolipid biosynthetic process"/>
    <property type="evidence" value="ECO:0007669"/>
    <property type="project" value="UniProtKB-ARBA"/>
</dbReference>
<keyword evidence="3" id="KW-0997">Cell inner membrane</keyword>
<keyword evidence="8" id="KW-1185">Reference proteome</keyword>
<dbReference type="Pfam" id="PF03279">
    <property type="entry name" value="Lip_A_acyltrans"/>
    <property type="match status" value="1"/>
</dbReference>
<comment type="subcellular location">
    <subcellularLocation>
        <location evidence="1">Cell inner membrane</location>
    </subcellularLocation>
</comment>
<keyword evidence="6 7" id="KW-0012">Acyltransferase</keyword>
<keyword evidence="5" id="KW-0472">Membrane</keyword>